<accession>A0A813HJ43</accession>
<dbReference type="AlphaFoldDB" id="A0A813HJ43"/>
<feature type="non-terminal residue" evidence="3">
    <location>
        <position position="1"/>
    </location>
</feature>
<dbReference type="InterPro" id="IPR007201">
    <property type="entry name" value="Mei2-like_Rrm_C"/>
</dbReference>
<dbReference type="Proteomes" id="UP000654075">
    <property type="component" value="Unassembled WGS sequence"/>
</dbReference>
<dbReference type="InterPro" id="IPR008979">
    <property type="entry name" value="Galactose-bd-like_sf"/>
</dbReference>
<feature type="compositionally biased region" description="Polar residues" evidence="1">
    <location>
        <begin position="439"/>
        <end position="467"/>
    </location>
</feature>
<gene>
    <name evidence="3" type="ORF">PGLA1383_LOCUS52922</name>
</gene>
<comment type="caution">
    <text evidence="3">The sequence shown here is derived from an EMBL/GenBank/DDBJ whole genome shotgun (WGS) entry which is preliminary data.</text>
</comment>
<organism evidence="3 4">
    <name type="scientific">Polarella glacialis</name>
    <name type="common">Dinoflagellate</name>
    <dbReference type="NCBI Taxonomy" id="89957"/>
    <lineage>
        <taxon>Eukaryota</taxon>
        <taxon>Sar</taxon>
        <taxon>Alveolata</taxon>
        <taxon>Dinophyceae</taxon>
        <taxon>Suessiales</taxon>
        <taxon>Suessiaceae</taxon>
        <taxon>Polarella</taxon>
    </lineage>
</organism>
<evidence type="ECO:0000256" key="1">
    <source>
        <dbReference type="SAM" id="MobiDB-lite"/>
    </source>
</evidence>
<proteinExistence type="predicted"/>
<name>A0A813HJ43_POLGL</name>
<evidence type="ECO:0000313" key="4">
    <source>
        <dbReference type="Proteomes" id="UP000654075"/>
    </source>
</evidence>
<feature type="domain" description="Mei2-like C-terminal RNA recognition motif" evidence="2">
    <location>
        <begin position="305"/>
        <end position="404"/>
    </location>
</feature>
<dbReference type="Pfam" id="PF04059">
    <property type="entry name" value="RRM_2"/>
    <property type="match status" value="1"/>
</dbReference>
<dbReference type="Gene3D" id="2.60.120.260">
    <property type="entry name" value="Galactose-binding domain-like"/>
    <property type="match status" value="1"/>
</dbReference>
<dbReference type="OrthoDB" id="417481at2759"/>
<dbReference type="GO" id="GO:0003676">
    <property type="term" value="F:nucleic acid binding"/>
    <property type="evidence" value="ECO:0007669"/>
    <property type="project" value="InterPro"/>
</dbReference>
<keyword evidence="4" id="KW-1185">Reference proteome</keyword>
<dbReference type="SUPFAM" id="SSF54928">
    <property type="entry name" value="RNA-binding domain, RBD"/>
    <property type="match status" value="1"/>
</dbReference>
<sequence length="918" mass="99866">LLSMFSQPAGNMYHPELMKSALGSPGSMLSGRSLAGPGEGHTASLSNTVCISDPEGNWTVVSVKGVQDLSKFGEIARLDTSLVVVARCVLVTFFDVRSAQQLLNASTSGRVEPFPAAAHDCRIVRVNMAAFAQQVDAQGGFQQFGEVANISTARGDALVEYYDIRSAQLLLAASHGTATPWTQDQGQAAMSAIVMLGLGGNQPQQGSGGLCGRSPMTEGWHNGRARTAASHTPSGEDLAGLAALALAGLDGMEPLDTAPVLVANKQGVAATDRGGNRPVRTKVSTKEFQKYDVDIDKIQRGEDHRTTVMVRNLSGSRARKDFLMFLDKCSLGERFTFFYMPCKEHRNVPAGFAFVNFVSSADVHKLFVMVQSGFWREFINDPQSKAPAVSYARFQGHDDLMKHFSSSAVLHEQDAEKRPIFRPEAAALARKEAKRVASQEASASPFSQHSPSQVAQSSARSSPMVQRQGPTYLERSTLPLPPGLGGLQDEQLSNLVDILRAEGQRKQNQLHRQIDPAYVKAPTMAFPSNDADSLSPQNLSFLGGMSGVGGFGGFSKDSLDVTKEHGPHSKVAQSTRQFGVAIICDSQVPAPDVLVGIPPKTNPQRPNVLKRNRAFVRQVRCLRIHRDNRPVTDSPKRRVSQIGVAPTFKAVRPQVYKLTSQFVWRIRCQRAVGVAVWLECVGLGEVRSVEVPVTFRSVWPGPQHPRTVLEPDRPSLTADLPAKSQVSSLRVPLPQVRAAAPAAEAELSSKLAPQEAELSLGRFVVADVRGNLGSADVVTKAGPGTDWITDRWQAAKGMSGVPIPGEHWLVVDLLLPSQQLTRVVLDFEEAHAKSYVLETSSSSTGPWRELVKIKTCCTSFLKIEKSPKHVVHTFSRPPAEIWMANRFVRARFIHLASMWGVSVWRFRLFGHEGQAEPG</sequence>
<feature type="region of interest" description="Disordered" evidence="1">
    <location>
        <begin position="437"/>
        <end position="467"/>
    </location>
</feature>
<evidence type="ECO:0000259" key="2">
    <source>
        <dbReference type="Pfam" id="PF04059"/>
    </source>
</evidence>
<dbReference type="SUPFAM" id="SSF49785">
    <property type="entry name" value="Galactose-binding domain-like"/>
    <property type="match status" value="1"/>
</dbReference>
<protein>
    <recommendedName>
        <fullName evidence="2">Mei2-like C-terminal RNA recognition motif domain-containing protein</fullName>
    </recommendedName>
</protein>
<dbReference type="EMBL" id="CAJNNV010031727">
    <property type="protein sequence ID" value="CAE8637582.1"/>
    <property type="molecule type" value="Genomic_DNA"/>
</dbReference>
<reference evidence="3" key="1">
    <citation type="submission" date="2021-02" db="EMBL/GenBank/DDBJ databases">
        <authorList>
            <person name="Dougan E. K."/>
            <person name="Rhodes N."/>
            <person name="Thang M."/>
            <person name="Chan C."/>
        </authorList>
    </citation>
    <scope>NUCLEOTIDE SEQUENCE</scope>
</reference>
<evidence type="ECO:0000313" key="3">
    <source>
        <dbReference type="EMBL" id="CAE8637582.1"/>
    </source>
</evidence>
<dbReference type="InterPro" id="IPR035979">
    <property type="entry name" value="RBD_domain_sf"/>
</dbReference>